<reference evidence="1 2" key="1">
    <citation type="submission" date="2024-02" db="EMBL/GenBank/DDBJ databases">
        <authorList>
            <person name="Vignale AGUSTIN F."/>
            <person name="Sosa J E."/>
            <person name="Modenutti C."/>
        </authorList>
    </citation>
    <scope>NUCLEOTIDE SEQUENCE [LARGE SCALE GENOMIC DNA]</scope>
</reference>
<gene>
    <name evidence="1" type="ORF">ILEXP_LOCUS1709</name>
</gene>
<dbReference type="Proteomes" id="UP001642360">
    <property type="component" value="Unassembled WGS sequence"/>
</dbReference>
<comment type="caution">
    <text evidence="1">The sequence shown here is derived from an EMBL/GenBank/DDBJ whole genome shotgun (WGS) entry which is preliminary data.</text>
</comment>
<dbReference type="GO" id="GO:1901135">
    <property type="term" value="P:carbohydrate derivative metabolic process"/>
    <property type="evidence" value="ECO:0007669"/>
    <property type="project" value="UniProtKB-ARBA"/>
</dbReference>
<name>A0ABC8QQF9_9AQUA</name>
<dbReference type="GO" id="GO:0008194">
    <property type="term" value="F:UDP-glycosyltransferase activity"/>
    <property type="evidence" value="ECO:0007669"/>
    <property type="project" value="UniProtKB-ARBA"/>
</dbReference>
<feature type="non-terminal residue" evidence="1">
    <location>
        <position position="136"/>
    </location>
</feature>
<dbReference type="PANTHER" id="PTHR48044">
    <property type="entry name" value="GLYCOSYLTRANSFERASE"/>
    <property type="match status" value="1"/>
</dbReference>
<keyword evidence="2" id="KW-1185">Reference proteome</keyword>
<dbReference type="EMBL" id="CAUOFW020000570">
    <property type="protein sequence ID" value="CAK9134783.1"/>
    <property type="molecule type" value="Genomic_DNA"/>
</dbReference>
<dbReference type="Gene3D" id="3.40.50.2000">
    <property type="entry name" value="Glycogen Phosphorylase B"/>
    <property type="match status" value="1"/>
</dbReference>
<dbReference type="PANTHER" id="PTHR48044:SF29">
    <property type="entry name" value="GLYCOSYLTRANSFERASE"/>
    <property type="match status" value="1"/>
</dbReference>
<dbReference type="AlphaFoldDB" id="A0ABC8QQF9"/>
<protein>
    <submittedName>
        <fullName evidence="1">Uncharacterized protein</fullName>
    </submittedName>
</protein>
<sequence>MGTRTSFVTEYSRSLFYPSGEATMSYLSHLLHHPTSEYPFQEIYIRDYEKENITHMIEAVANDIKDTDRARESVQRSSNIILIKTFREIEGKYIEYLSVLSEKKIVPVGPLVQEPLVEDESTEIMEWLNKKDRFST</sequence>
<evidence type="ECO:0000313" key="1">
    <source>
        <dbReference type="EMBL" id="CAK9134783.1"/>
    </source>
</evidence>
<evidence type="ECO:0000313" key="2">
    <source>
        <dbReference type="Proteomes" id="UP001642360"/>
    </source>
</evidence>
<organism evidence="1 2">
    <name type="scientific">Ilex paraguariensis</name>
    <name type="common">yerba mate</name>
    <dbReference type="NCBI Taxonomy" id="185542"/>
    <lineage>
        <taxon>Eukaryota</taxon>
        <taxon>Viridiplantae</taxon>
        <taxon>Streptophyta</taxon>
        <taxon>Embryophyta</taxon>
        <taxon>Tracheophyta</taxon>
        <taxon>Spermatophyta</taxon>
        <taxon>Magnoliopsida</taxon>
        <taxon>eudicotyledons</taxon>
        <taxon>Gunneridae</taxon>
        <taxon>Pentapetalae</taxon>
        <taxon>asterids</taxon>
        <taxon>campanulids</taxon>
        <taxon>Aquifoliales</taxon>
        <taxon>Aquifoliaceae</taxon>
        <taxon>Ilex</taxon>
    </lineage>
</organism>
<accession>A0ABC8QQF9</accession>
<dbReference type="SUPFAM" id="SSF53756">
    <property type="entry name" value="UDP-Glycosyltransferase/glycogen phosphorylase"/>
    <property type="match status" value="1"/>
</dbReference>
<proteinExistence type="predicted"/>